<protein>
    <submittedName>
        <fullName evidence="1">Methyltransferase family protein</fullName>
    </submittedName>
</protein>
<proteinExistence type="predicted"/>
<keyword evidence="1" id="KW-0808">Transferase</keyword>
<comment type="caution">
    <text evidence="1">The sequence shown here is derived from an EMBL/GenBank/DDBJ whole genome shotgun (WGS) entry which is preliminary data.</text>
</comment>
<keyword evidence="1" id="KW-0489">Methyltransferase</keyword>
<keyword evidence="2" id="KW-1185">Reference proteome</keyword>
<name>A0A3D9HE25_9PROT</name>
<evidence type="ECO:0000313" key="2">
    <source>
        <dbReference type="Proteomes" id="UP000256845"/>
    </source>
</evidence>
<dbReference type="OrthoDB" id="5764702at2"/>
<gene>
    <name evidence="1" type="ORF">DFP90_109101</name>
</gene>
<sequence length="241" mass="27572">MFLLANTREHLLPHLPKQAEIAEIGVNLGEFSRLILDQCAPSTLHLIDPWELSTADDDYAQAEGKAPETEQAEARYETVMAMFAKEREQDQVSIHRAYSDKAADDFADESLDWIYIDGNHTYEYVRQDLETYLPKLKPDGLILGHDYARNSLARKYGFGVVEAVNEFCQTHPVEFLFLTFEPFPTFVLAKDINAPATQKVMANVLYHLTPAIQIRNFEKMDYDQLEIDFGDSRYRSLISVG</sequence>
<evidence type="ECO:0000313" key="1">
    <source>
        <dbReference type="EMBL" id="RED47737.1"/>
    </source>
</evidence>
<dbReference type="GO" id="GO:0032259">
    <property type="term" value="P:methylation"/>
    <property type="evidence" value="ECO:0007669"/>
    <property type="project" value="UniProtKB-KW"/>
</dbReference>
<reference evidence="1 2" key="1">
    <citation type="submission" date="2018-07" db="EMBL/GenBank/DDBJ databases">
        <title>Genomic Encyclopedia of Type Strains, Phase III (KMG-III): the genomes of soil and plant-associated and newly described type strains.</title>
        <authorList>
            <person name="Whitman W."/>
        </authorList>
    </citation>
    <scope>NUCLEOTIDE SEQUENCE [LARGE SCALE GENOMIC DNA]</scope>
    <source>
        <strain evidence="1 2">CECT 8488</strain>
    </source>
</reference>
<dbReference type="AlphaFoldDB" id="A0A3D9HE25"/>
<organism evidence="1 2">
    <name type="scientific">Aestuariispira insulae</name>
    <dbReference type="NCBI Taxonomy" id="1461337"/>
    <lineage>
        <taxon>Bacteria</taxon>
        <taxon>Pseudomonadati</taxon>
        <taxon>Pseudomonadota</taxon>
        <taxon>Alphaproteobacteria</taxon>
        <taxon>Rhodospirillales</taxon>
        <taxon>Kiloniellaceae</taxon>
        <taxon>Aestuariispira</taxon>
    </lineage>
</organism>
<dbReference type="InterPro" id="IPR029063">
    <property type="entry name" value="SAM-dependent_MTases_sf"/>
</dbReference>
<dbReference type="GO" id="GO:0008168">
    <property type="term" value="F:methyltransferase activity"/>
    <property type="evidence" value="ECO:0007669"/>
    <property type="project" value="UniProtKB-KW"/>
</dbReference>
<dbReference type="SUPFAM" id="SSF53335">
    <property type="entry name" value="S-adenosyl-L-methionine-dependent methyltransferases"/>
    <property type="match status" value="1"/>
</dbReference>
<dbReference type="RefSeq" id="WP_115937893.1">
    <property type="nucleotide sequence ID" value="NZ_QRDW01000009.1"/>
</dbReference>
<dbReference type="Gene3D" id="3.40.50.150">
    <property type="entry name" value="Vaccinia Virus protein VP39"/>
    <property type="match status" value="1"/>
</dbReference>
<dbReference type="Proteomes" id="UP000256845">
    <property type="component" value="Unassembled WGS sequence"/>
</dbReference>
<accession>A0A3D9HE25</accession>
<dbReference type="Pfam" id="PF13578">
    <property type="entry name" value="Methyltransf_24"/>
    <property type="match status" value="1"/>
</dbReference>
<dbReference type="EMBL" id="QRDW01000009">
    <property type="protein sequence ID" value="RED47737.1"/>
    <property type="molecule type" value="Genomic_DNA"/>
</dbReference>